<protein>
    <submittedName>
        <fullName evidence="3">Crotonase/enoyl-CoA hydratase family protein</fullName>
    </submittedName>
</protein>
<dbReference type="PROSITE" id="PS00166">
    <property type="entry name" value="ENOYL_COA_HYDRATASE"/>
    <property type="match status" value="1"/>
</dbReference>
<dbReference type="Gene3D" id="1.10.287.2460">
    <property type="match status" value="1"/>
</dbReference>
<evidence type="ECO:0000256" key="1">
    <source>
        <dbReference type="ARBA" id="ARBA00005254"/>
    </source>
</evidence>
<organism evidence="3">
    <name type="scientific">Bradyrhizobium quebecense</name>
    <dbReference type="NCBI Taxonomy" id="2748629"/>
    <lineage>
        <taxon>Bacteria</taxon>
        <taxon>Pseudomonadati</taxon>
        <taxon>Pseudomonadota</taxon>
        <taxon>Alphaproteobacteria</taxon>
        <taxon>Hyphomicrobiales</taxon>
        <taxon>Nitrobacteraceae</taxon>
        <taxon>Bradyrhizobium</taxon>
    </lineage>
</organism>
<dbReference type="PANTHER" id="PTHR43802">
    <property type="entry name" value="ENOYL-COA HYDRATASE"/>
    <property type="match status" value="1"/>
</dbReference>
<reference evidence="3" key="1">
    <citation type="submission" date="2020-06" db="EMBL/GenBank/DDBJ databases">
        <title>Whole Genome Sequence of Bradyrhizobium sp. Strain 66S1MB.</title>
        <authorList>
            <person name="Bromfield E."/>
            <person name="Cloutier S."/>
        </authorList>
    </citation>
    <scope>NUCLEOTIDE SEQUENCE</scope>
    <source>
        <strain evidence="3">66S1MB</strain>
    </source>
</reference>
<name>A0A973X0B1_9BRAD</name>
<dbReference type="CDD" id="cd06558">
    <property type="entry name" value="crotonase-like"/>
    <property type="match status" value="1"/>
</dbReference>
<dbReference type="AlphaFoldDB" id="A0A973X0B1"/>
<dbReference type="RefSeq" id="WP_176534702.1">
    <property type="nucleotide sequence ID" value="NZ_CP088022.1"/>
</dbReference>
<dbReference type="Pfam" id="PF00378">
    <property type="entry name" value="ECH_1"/>
    <property type="match status" value="1"/>
</dbReference>
<comment type="caution">
    <text evidence="3">The sequence shown here is derived from an EMBL/GenBank/DDBJ whole genome shotgun (WGS) entry which is preliminary data.</text>
</comment>
<dbReference type="SUPFAM" id="SSF52096">
    <property type="entry name" value="ClpP/crotonase"/>
    <property type="match status" value="1"/>
</dbReference>
<proteinExistence type="inferred from homology"/>
<gene>
    <name evidence="3" type="ORF">HU230_40635</name>
</gene>
<dbReference type="GO" id="GO:0003824">
    <property type="term" value="F:catalytic activity"/>
    <property type="evidence" value="ECO:0007669"/>
    <property type="project" value="InterPro"/>
</dbReference>
<accession>A0A973X0B1</accession>
<dbReference type="Gene3D" id="3.90.226.10">
    <property type="entry name" value="2-enoyl-CoA Hydratase, Chain A, domain 1"/>
    <property type="match status" value="1"/>
</dbReference>
<sequence>MSDADTVLVERDGPVTIISINRPHNRNAVDGATARKLYDAFLAFDADASASVAVFTGTGGYFCAGADLKAVAAGDPEKKREVRGHNTIAPMGPSRLRLSKPVIAAIEGFAVAGGMELALWADMRVVAEDATFGVFCRRFGVPLIDLGTIRLPRLIGHSQAIDLILTGRPVAGPEALRMGLANRLVPKGETRAHAIVLAKDIAKFPQNCLRADRLSALRQWDLDEEEAIRNEMRGGLEVIASGETLSGAARFASGIGRHGAFGNEGGNG</sequence>
<dbReference type="PANTHER" id="PTHR43802:SF1">
    <property type="entry name" value="IP11341P-RELATED"/>
    <property type="match status" value="1"/>
</dbReference>
<comment type="similarity">
    <text evidence="1 2">Belongs to the enoyl-CoA hydratase/isomerase family.</text>
</comment>
<dbReference type="InterPro" id="IPR029045">
    <property type="entry name" value="ClpP/crotonase-like_dom_sf"/>
</dbReference>
<evidence type="ECO:0000256" key="2">
    <source>
        <dbReference type="RuleBase" id="RU003707"/>
    </source>
</evidence>
<dbReference type="EMBL" id="JABWSX010000001">
    <property type="protein sequence ID" value="NVL11853.1"/>
    <property type="molecule type" value="Genomic_DNA"/>
</dbReference>
<dbReference type="NCBIfam" id="NF006108">
    <property type="entry name" value="PRK08259.1"/>
    <property type="match status" value="1"/>
</dbReference>
<dbReference type="InterPro" id="IPR001753">
    <property type="entry name" value="Enoyl-CoA_hydra/iso"/>
</dbReference>
<evidence type="ECO:0000313" key="3">
    <source>
        <dbReference type="EMBL" id="NVL11853.1"/>
    </source>
</evidence>
<dbReference type="InterPro" id="IPR018376">
    <property type="entry name" value="Enoyl-CoA_hyd/isom_CS"/>
</dbReference>